<evidence type="ECO:0000256" key="7">
    <source>
        <dbReference type="ARBA" id="ARBA00022771"/>
    </source>
</evidence>
<dbReference type="AlphaFoldDB" id="A0A7S8HE86"/>
<dbReference type="EMBL" id="CP058214">
    <property type="protein sequence ID" value="QPC45118.1"/>
    <property type="molecule type" value="Genomic_DNA"/>
</dbReference>
<dbReference type="InterPro" id="IPR037068">
    <property type="entry name" value="DNA_primase_core_N_sf"/>
</dbReference>
<comment type="similarity">
    <text evidence="12 13">Belongs to the DnaG primase family.</text>
</comment>
<dbReference type="PANTHER" id="PTHR30313">
    <property type="entry name" value="DNA PRIMASE"/>
    <property type="match status" value="1"/>
</dbReference>
<keyword evidence="18" id="KW-1185">Reference proteome</keyword>
<dbReference type="Gene3D" id="3.90.580.10">
    <property type="entry name" value="Zinc finger, CHC2-type domain"/>
    <property type="match status" value="1"/>
</dbReference>
<dbReference type="GO" id="GO:1990077">
    <property type="term" value="C:primosome complex"/>
    <property type="evidence" value="ECO:0007669"/>
    <property type="project" value="UniProtKB-KW"/>
</dbReference>
<proteinExistence type="inferred from homology"/>
<dbReference type="HAMAP" id="MF_00974">
    <property type="entry name" value="DNA_primase_DnaG"/>
    <property type="match status" value="1"/>
</dbReference>
<keyword evidence="7 12" id="KW-0863">Zinc-finger</keyword>
<dbReference type="FunFam" id="3.40.1360.10:FF:000002">
    <property type="entry name" value="DNA primase"/>
    <property type="match status" value="1"/>
</dbReference>
<dbReference type="InterPro" id="IPR050219">
    <property type="entry name" value="DnaG_primase"/>
</dbReference>
<dbReference type="InterPro" id="IPR013264">
    <property type="entry name" value="DNAG_N"/>
</dbReference>
<organism evidence="17 18">
    <name type="scientific">Kaustia mangrovi</name>
    <dbReference type="NCBI Taxonomy" id="2593653"/>
    <lineage>
        <taxon>Bacteria</taxon>
        <taxon>Pseudomonadati</taxon>
        <taxon>Pseudomonadota</taxon>
        <taxon>Alphaproteobacteria</taxon>
        <taxon>Hyphomicrobiales</taxon>
        <taxon>Parvibaculaceae</taxon>
        <taxon>Kaustia</taxon>
    </lineage>
</organism>
<keyword evidence="2 12" id="KW-0639">Primosome</keyword>
<comment type="function">
    <text evidence="12 13">RNA polymerase that catalyzes the synthesis of short RNA molecules used as primers for DNA polymerase during DNA replication.</text>
</comment>
<evidence type="ECO:0000256" key="2">
    <source>
        <dbReference type="ARBA" id="ARBA00022515"/>
    </source>
</evidence>
<dbReference type="Gene3D" id="3.40.1360.10">
    <property type="match status" value="1"/>
</dbReference>
<evidence type="ECO:0000256" key="5">
    <source>
        <dbReference type="ARBA" id="ARBA00022705"/>
    </source>
</evidence>
<keyword evidence="10 12" id="KW-0238">DNA-binding</keyword>
<dbReference type="GO" id="GO:0008270">
    <property type="term" value="F:zinc ion binding"/>
    <property type="evidence" value="ECO:0007669"/>
    <property type="project" value="UniProtKB-UniRule"/>
</dbReference>
<gene>
    <name evidence="12" type="primary">dnaG</name>
    <name evidence="17" type="ORF">HW532_00680</name>
</gene>
<dbReference type="GO" id="GO:0000428">
    <property type="term" value="C:DNA-directed RNA polymerase complex"/>
    <property type="evidence" value="ECO:0007669"/>
    <property type="project" value="UniProtKB-KW"/>
</dbReference>
<feature type="domain" description="Toprim" evidence="16">
    <location>
        <begin position="262"/>
        <end position="344"/>
    </location>
</feature>
<keyword evidence="8 12" id="KW-0862">Zinc</keyword>
<keyword evidence="11 12" id="KW-0804">Transcription</keyword>
<dbReference type="GO" id="GO:0006269">
    <property type="term" value="P:DNA replication, synthesis of primer"/>
    <property type="evidence" value="ECO:0007669"/>
    <property type="project" value="UniProtKB-UniRule"/>
</dbReference>
<dbReference type="SMART" id="SM00400">
    <property type="entry name" value="ZnF_CHCC"/>
    <property type="match status" value="1"/>
</dbReference>
<keyword evidence="9" id="KW-0460">Magnesium</keyword>
<evidence type="ECO:0000256" key="10">
    <source>
        <dbReference type="ARBA" id="ARBA00023125"/>
    </source>
</evidence>
<keyword evidence="4 12" id="KW-0548">Nucleotidyltransferase</keyword>
<accession>A0A7S8HE86</accession>
<dbReference type="Pfam" id="PF01807">
    <property type="entry name" value="Zn_ribbon_DnaG"/>
    <property type="match status" value="1"/>
</dbReference>
<evidence type="ECO:0000256" key="6">
    <source>
        <dbReference type="ARBA" id="ARBA00022723"/>
    </source>
</evidence>
<keyword evidence="1 12" id="KW-0240">DNA-directed RNA polymerase</keyword>
<reference evidence="17 18" key="1">
    <citation type="submission" date="2020-06" db="EMBL/GenBank/DDBJ databases">
        <title>Genome sequence of 2 isolates from Red Sea Mangroves.</title>
        <authorList>
            <person name="Sefrji F."/>
            <person name="Michoud G."/>
            <person name="Merlino G."/>
            <person name="Daffonchio D."/>
        </authorList>
    </citation>
    <scope>NUCLEOTIDE SEQUENCE [LARGE SCALE GENOMIC DNA]</scope>
    <source>
        <strain evidence="17 18">R1DC25</strain>
    </source>
</reference>
<dbReference type="EC" id="2.7.7.101" evidence="12"/>
<dbReference type="Pfam" id="PF08275">
    <property type="entry name" value="DNAG_N"/>
    <property type="match status" value="1"/>
</dbReference>
<dbReference type="Pfam" id="PF13662">
    <property type="entry name" value="Toprim_4"/>
    <property type="match status" value="1"/>
</dbReference>
<sequence>MRFSEQFLDEIRARVSLSQVVGRKVQWDRRKSVPARGDYWACCPFHNEKTPSFHADDRRGRYHCFGCKASGDIFRFVTETEGLSFPEAVERLAEQAGLPMPVQSREEGAREEKRRSLADVMEAAAAFFENALRQPAGAGARAYLERREVSGSLARQFRLGFAPDERYGLKTHLAEQGFDVEMMAAAGLVVTGEDIAVAFDRFRGRIMFPIRDRRGRVIAFGGRAMDPKVPAKYLNSPETALFHKGNVLYNLDQARAPAHEAGMLMAVEGYMDVIALARAGIAQAVAPLGTALTADQLNLMWRVVPEPILCFDGDEAGLHAAYRAVDTALGLVRPGYSLRFAFLPEGQDPDDLVRAGGREAMDAVLKAAEPLSDVLWRRELEQADLTTPERRAAFESRLDEAVGHIADNRVQTHYRSDLKNRLNTLWRGLSGGNGGRAGERGRMDGRMSGRFAGGGQRPWSGRGGGGRLPLGPSHQLRQFARSALARPASERRERLMVLTLVNHPHLVDENLELLAEMEFESPELDRLRAAILDIAALEEALDRTQLRDHLSRRGFEQALARLETGLTHRSDWFAFADAALDDVITAWRHMVALHRKSVTLRRELDAAERAFAENPTQDALAHLNEVREQMRSTVGEEASIEGFGTASGRVGGGVG</sequence>
<dbReference type="PROSITE" id="PS50880">
    <property type="entry name" value="TOPRIM"/>
    <property type="match status" value="1"/>
</dbReference>
<keyword evidence="3 12" id="KW-0808">Transferase</keyword>
<keyword evidence="5 12" id="KW-0235">DNA replication</keyword>
<dbReference type="InterPro" id="IPR002694">
    <property type="entry name" value="Znf_CHC2"/>
</dbReference>
<dbReference type="GO" id="GO:0005737">
    <property type="term" value="C:cytoplasm"/>
    <property type="evidence" value="ECO:0007669"/>
    <property type="project" value="TreeGrafter"/>
</dbReference>
<evidence type="ECO:0000256" key="1">
    <source>
        <dbReference type="ARBA" id="ARBA00022478"/>
    </source>
</evidence>
<evidence type="ECO:0000313" key="18">
    <source>
        <dbReference type="Proteomes" id="UP000593594"/>
    </source>
</evidence>
<dbReference type="GO" id="GO:0003899">
    <property type="term" value="F:DNA-directed RNA polymerase activity"/>
    <property type="evidence" value="ECO:0007669"/>
    <property type="project" value="UniProtKB-UniRule"/>
</dbReference>
<evidence type="ECO:0000256" key="4">
    <source>
        <dbReference type="ARBA" id="ARBA00022695"/>
    </source>
</evidence>
<dbReference type="FunFam" id="3.90.980.10:FF:000001">
    <property type="entry name" value="DNA primase"/>
    <property type="match status" value="1"/>
</dbReference>
<comment type="domain">
    <text evidence="12">Contains an N-terminal zinc-binding domain, a central core domain that contains the primase activity, and a C-terminal DnaB-binding domain.</text>
</comment>
<dbReference type="SMART" id="SM00493">
    <property type="entry name" value="TOPRIM"/>
    <property type="match status" value="1"/>
</dbReference>
<protein>
    <recommendedName>
        <fullName evidence="12 13">DNA primase</fullName>
        <ecNumber evidence="12">2.7.7.101</ecNumber>
    </recommendedName>
</protein>
<dbReference type="PANTHER" id="PTHR30313:SF2">
    <property type="entry name" value="DNA PRIMASE"/>
    <property type="match status" value="1"/>
</dbReference>
<dbReference type="InterPro" id="IPR030846">
    <property type="entry name" value="DnaG_bac"/>
</dbReference>
<evidence type="ECO:0000256" key="11">
    <source>
        <dbReference type="ARBA" id="ARBA00023163"/>
    </source>
</evidence>
<evidence type="ECO:0000256" key="9">
    <source>
        <dbReference type="ARBA" id="ARBA00022842"/>
    </source>
</evidence>
<evidence type="ECO:0000256" key="3">
    <source>
        <dbReference type="ARBA" id="ARBA00022679"/>
    </source>
</evidence>
<evidence type="ECO:0000256" key="13">
    <source>
        <dbReference type="PIRNR" id="PIRNR002811"/>
    </source>
</evidence>
<evidence type="ECO:0000256" key="12">
    <source>
        <dbReference type="HAMAP-Rule" id="MF_00974"/>
    </source>
</evidence>
<dbReference type="GO" id="GO:0003677">
    <property type="term" value="F:DNA binding"/>
    <property type="evidence" value="ECO:0007669"/>
    <property type="project" value="UniProtKB-KW"/>
</dbReference>
<dbReference type="PIRSF" id="PIRSF002811">
    <property type="entry name" value="DnaG"/>
    <property type="match status" value="1"/>
</dbReference>
<name>A0A7S8HE86_9HYPH</name>
<dbReference type="KEGG" id="kmn:HW532_00680"/>
<dbReference type="InterPro" id="IPR006171">
    <property type="entry name" value="TOPRIM_dom"/>
</dbReference>
<comment type="catalytic activity">
    <reaction evidence="12">
        <text>ssDNA + n NTP = ssDNA/pppN(pN)n-1 hybrid + (n-1) diphosphate.</text>
        <dbReference type="EC" id="2.7.7.101"/>
    </reaction>
</comment>
<feature type="zinc finger region" description="CHC2-type" evidence="12 14">
    <location>
        <begin position="43"/>
        <end position="67"/>
    </location>
</feature>
<dbReference type="InterPro" id="IPR034151">
    <property type="entry name" value="TOPRIM_DnaG_bac"/>
</dbReference>
<dbReference type="NCBIfam" id="TIGR01391">
    <property type="entry name" value="dnaG"/>
    <property type="match status" value="1"/>
</dbReference>
<evidence type="ECO:0000256" key="8">
    <source>
        <dbReference type="ARBA" id="ARBA00022833"/>
    </source>
</evidence>
<dbReference type="SUPFAM" id="SSF57783">
    <property type="entry name" value="Zinc beta-ribbon"/>
    <property type="match status" value="1"/>
</dbReference>
<keyword evidence="6 12" id="KW-0479">Metal-binding</keyword>
<evidence type="ECO:0000259" key="16">
    <source>
        <dbReference type="PROSITE" id="PS50880"/>
    </source>
</evidence>
<evidence type="ECO:0000256" key="15">
    <source>
        <dbReference type="SAM" id="MobiDB-lite"/>
    </source>
</evidence>
<dbReference type="Gene3D" id="3.90.980.10">
    <property type="entry name" value="DNA primase, catalytic core, N-terminal domain"/>
    <property type="match status" value="1"/>
</dbReference>
<dbReference type="CDD" id="cd03364">
    <property type="entry name" value="TOPRIM_DnaG_primases"/>
    <property type="match status" value="1"/>
</dbReference>
<dbReference type="InterPro" id="IPR006295">
    <property type="entry name" value="DNA_primase_DnaG"/>
</dbReference>
<dbReference type="InterPro" id="IPR036977">
    <property type="entry name" value="DNA_primase_Znf_CHC2"/>
</dbReference>
<dbReference type="Proteomes" id="UP000593594">
    <property type="component" value="Chromosome"/>
</dbReference>
<comment type="subunit">
    <text evidence="12">Monomer. Interacts with DnaB.</text>
</comment>
<evidence type="ECO:0000313" key="17">
    <source>
        <dbReference type="EMBL" id="QPC45118.1"/>
    </source>
</evidence>
<dbReference type="SUPFAM" id="SSF56731">
    <property type="entry name" value="DNA primase core"/>
    <property type="match status" value="1"/>
</dbReference>
<comment type="cofactor">
    <cofactor evidence="12 13 14">
        <name>Zn(2+)</name>
        <dbReference type="ChEBI" id="CHEBI:29105"/>
    </cofactor>
    <text evidence="12 13 14">Binds 1 zinc ion per monomer.</text>
</comment>
<evidence type="ECO:0000256" key="14">
    <source>
        <dbReference type="PIRSR" id="PIRSR002811-1"/>
    </source>
</evidence>
<feature type="region of interest" description="Disordered" evidence="15">
    <location>
        <begin position="634"/>
        <end position="655"/>
    </location>
</feature>